<dbReference type="OrthoDB" id="428658at2759"/>
<evidence type="ECO:0000313" key="3">
    <source>
        <dbReference type="Proteomes" id="UP001150907"/>
    </source>
</evidence>
<protein>
    <recommendedName>
        <fullName evidence="1">Pseudouridine synthase RsuA/RluA-like domain-containing protein</fullName>
    </recommendedName>
</protein>
<dbReference type="Proteomes" id="UP001150907">
    <property type="component" value="Unassembled WGS sequence"/>
</dbReference>
<dbReference type="EMBL" id="JANBQF010000110">
    <property type="protein sequence ID" value="KAJ2005281.1"/>
    <property type="molecule type" value="Genomic_DNA"/>
</dbReference>
<accession>A0A9W8BF09</accession>
<dbReference type="InterPro" id="IPR020103">
    <property type="entry name" value="PsdUridine_synth_cat_dom_sf"/>
</dbReference>
<dbReference type="CDD" id="cd02869">
    <property type="entry name" value="PseudoU_synth_RluA_like"/>
    <property type="match status" value="1"/>
</dbReference>
<dbReference type="GO" id="GO:0003723">
    <property type="term" value="F:RNA binding"/>
    <property type="evidence" value="ECO:0007669"/>
    <property type="project" value="InterPro"/>
</dbReference>
<keyword evidence="3" id="KW-1185">Reference proteome</keyword>
<name>A0A9W8BF09_9FUNG</name>
<sequence>MLGTSPLCRRLLTVPPHAAGLRLDRYIRDQLNIPPSLLHKLLRKRAIAPVDADGRRQSTRLQGSDRVHSGMCIHIPDTLLVTADNLRTNVEQRRAFAQQRLPMLFENDALAVVKKPSGLSCQGGTGVHYSVDAMLADMDDSDATGYRLVHRLDRDTTGALVVAKSRLAAAALAKAFHDRTVTKRYIALLRGIPPDRSGTITHPLYYDNATCRVLSPSDDERCAMLAKPAVTKYRVLKTGSFCHQDVAIVEFDILTGRKHQIRVHAAQVLQCPVLGDHRYNANSAAKDSKPNVDNRSTMYLHLFEITDVDSAGQIRTNSSGTVSIKAPFPVSWAPVFQALKVQLSH</sequence>
<dbReference type="InterPro" id="IPR050188">
    <property type="entry name" value="RluA_PseudoU_synthase"/>
</dbReference>
<dbReference type="Pfam" id="PF00849">
    <property type="entry name" value="PseudoU_synth_2"/>
    <property type="match status" value="1"/>
</dbReference>
<dbReference type="PROSITE" id="PS01129">
    <property type="entry name" value="PSI_RLU"/>
    <property type="match status" value="1"/>
</dbReference>
<dbReference type="PANTHER" id="PTHR21600">
    <property type="entry name" value="MITOCHONDRIAL RNA PSEUDOURIDINE SYNTHASE"/>
    <property type="match status" value="1"/>
</dbReference>
<dbReference type="InterPro" id="IPR006224">
    <property type="entry name" value="PsdUridine_synth_RluA-like_CS"/>
</dbReference>
<proteinExistence type="predicted"/>
<evidence type="ECO:0000313" key="2">
    <source>
        <dbReference type="EMBL" id="KAJ2005281.1"/>
    </source>
</evidence>
<evidence type="ECO:0000259" key="1">
    <source>
        <dbReference type="Pfam" id="PF00849"/>
    </source>
</evidence>
<feature type="domain" description="Pseudouridine synthase RsuA/RluA-like" evidence="1">
    <location>
        <begin position="110"/>
        <end position="267"/>
    </location>
</feature>
<dbReference type="InterPro" id="IPR006145">
    <property type="entry name" value="PsdUridine_synth_RsuA/RluA"/>
</dbReference>
<gene>
    <name evidence="2" type="ORF">H4R26_002038</name>
</gene>
<dbReference type="GO" id="GO:0009982">
    <property type="term" value="F:pseudouridine synthase activity"/>
    <property type="evidence" value="ECO:0007669"/>
    <property type="project" value="InterPro"/>
</dbReference>
<dbReference type="GO" id="GO:0001522">
    <property type="term" value="P:pseudouridine synthesis"/>
    <property type="evidence" value="ECO:0007669"/>
    <property type="project" value="InterPro"/>
</dbReference>
<organism evidence="2 3">
    <name type="scientific">Coemansia thaxteri</name>
    <dbReference type="NCBI Taxonomy" id="2663907"/>
    <lineage>
        <taxon>Eukaryota</taxon>
        <taxon>Fungi</taxon>
        <taxon>Fungi incertae sedis</taxon>
        <taxon>Zoopagomycota</taxon>
        <taxon>Kickxellomycotina</taxon>
        <taxon>Kickxellomycetes</taxon>
        <taxon>Kickxellales</taxon>
        <taxon>Kickxellaceae</taxon>
        <taxon>Coemansia</taxon>
    </lineage>
</organism>
<reference evidence="2" key="1">
    <citation type="submission" date="2022-07" db="EMBL/GenBank/DDBJ databases">
        <title>Phylogenomic reconstructions and comparative analyses of Kickxellomycotina fungi.</title>
        <authorList>
            <person name="Reynolds N.K."/>
            <person name="Stajich J.E."/>
            <person name="Barry K."/>
            <person name="Grigoriev I.V."/>
            <person name="Crous P."/>
            <person name="Smith M.E."/>
        </authorList>
    </citation>
    <scope>NUCLEOTIDE SEQUENCE</scope>
    <source>
        <strain evidence="2">IMI 214461</strain>
    </source>
</reference>
<dbReference type="Gene3D" id="3.30.2350.10">
    <property type="entry name" value="Pseudouridine synthase"/>
    <property type="match status" value="1"/>
</dbReference>
<dbReference type="AlphaFoldDB" id="A0A9W8BF09"/>
<dbReference type="SUPFAM" id="SSF55120">
    <property type="entry name" value="Pseudouridine synthase"/>
    <property type="match status" value="1"/>
</dbReference>
<comment type="caution">
    <text evidence="2">The sequence shown here is derived from an EMBL/GenBank/DDBJ whole genome shotgun (WGS) entry which is preliminary data.</text>
</comment>